<protein>
    <submittedName>
        <fullName evidence="2">Family 2B encapsulin nanocompartment shell protein</fullName>
    </submittedName>
</protein>
<dbReference type="SUPFAM" id="SSF51206">
    <property type="entry name" value="cAMP-binding domain-like"/>
    <property type="match status" value="1"/>
</dbReference>
<dbReference type="InterPro" id="IPR050397">
    <property type="entry name" value="Env_Response_Regulators"/>
</dbReference>
<feature type="domain" description="Cyclic nucleotide-binding" evidence="1">
    <location>
        <begin position="97"/>
        <end position="195"/>
    </location>
</feature>
<dbReference type="InterPro" id="IPR000595">
    <property type="entry name" value="cNMP-bd_dom"/>
</dbReference>
<sequence>MTLIDEPAAPPQQSLGTTAARQLATTTKTVPQMRGITPRWLLSQLPWVGIPAGSYRVNRRLTYTVGDGKVTFLTTGARVQVIPAELAELPLLRGFSDEQALTALAERFEQREYGPGEVIATAGSTVDMVVLIAHGKVSRLGTGEYGDPQLLGTSSDGDQLGGEMLSGEAREWTFTAKTATSCTVLVLTAAAFRALNGRADPLRAHIAEVLANPAKSHNKAGEASIDLASGHDGEPPIPGTFVDYDASPREYELAVAQTVLRVHNRVTDLYNEPMDQLEQQLRLTVEALRERQEHDLVNNTDFGLLHNADLAQRITTRTGPPTPDDLDDLLCRRRKTRFFLAHPKAIAAFGRECTARRVYPASGVLDGKRVNTWRGVPMLPCDKIPISETGTTSILAMRTGQDDHGVVALRPESLPDERQPGLNVRFMGISERAVTSYLVSAYHSAAVLVPDALGVLQDVEIGR</sequence>
<comment type="caution">
    <text evidence="2">The sequence shown here is derived from an EMBL/GenBank/DDBJ whole genome shotgun (WGS) entry which is preliminary data.</text>
</comment>
<dbReference type="Pfam" id="PF19307">
    <property type="entry name" value="SrpI-like"/>
    <property type="match status" value="1"/>
</dbReference>
<name>A0ABW5GE85_9PSEU</name>
<dbReference type="PROSITE" id="PS50042">
    <property type="entry name" value="CNMP_BINDING_3"/>
    <property type="match status" value="1"/>
</dbReference>
<evidence type="ECO:0000313" key="2">
    <source>
        <dbReference type="EMBL" id="MFD2457414.1"/>
    </source>
</evidence>
<dbReference type="Gene3D" id="2.60.120.10">
    <property type="entry name" value="Jelly Rolls"/>
    <property type="match status" value="1"/>
</dbReference>
<evidence type="ECO:0000259" key="1">
    <source>
        <dbReference type="PROSITE" id="PS50042"/>
    </source>
</evidence>
<dbReference type="InterPro" id="IPR045641">
    <property type="entry name" value="SrpI-like"/>
</dbReference>
<dbReference type="InterPro" id="IPR049817">
    <property type="entry name" value="Encap_f2b"/>
</dbReference>
<dbReference type="InterPro" id="IPR014710">
    <property type="entry name" value="RmlC-like_jellyroll"/>
</dbReference>
<evidence type="ECO:0000313" key="3">
    <source>
        <dbReference type="Proteomes" id="UP001597419"/>
    </source>
</evidence>
<dbReference type="Proteomes" id="UP001597419">
    <property type="component" value="Unassembled WGS sequence"/>
</dbReference>
<dbReference type="Pfam" id="PF00027">
    <property type="entry name" value="cNMP_binding"/>
    <property type="match status" value="1"/>
</dbReference>
<dbReference type="PANTHER" id="PTHR24567">
    <property type="entry name" value="CRP FAMILY TRANSCRIPTIONAL REGULATORY PROTEIN"/>
    <property type="match status" value="1"/>
</dbReference>
<gene>
    <name evidence="2" type="ORF">ACFSYJ_02340</name>
</gene>
<dbReference type="InterPro" id="IPR018490">
    <property type="entry name" value="cNMP-bd_dom_sf"/>
</dbReference>
<dbReference type="PANTHER" id="PTHR24567:SF74">
    <property type="entry name" value="HTH-TYPE TRANSCRIPTIONAL REGULATOR ARCR"/>
    <property type="match status" value="1"/>
</dbReference>
<keyword evidence="3" id="KW-1185">Reference proteome</keyword>
<dbReference type="NCBIfam" id="NF041163">
    <property type="entry name" value="encap_f2b"/>
    <property type="match status" value="1"/>
</dbReference>
<dbReference type="RefSeq" id="WP_345388707.1">
    <property type="nucleotide sequence ID" value="NZ_BAABHG010000003.1"/>
</dbReference>
<dbReference type="CDD" id="cd00038">
    <property type="entry name" value="CAP_ED"/>
    <property type="match status" value="1"/>
</dbReference>
<reference evidence="3" key="1">
    <citation type="journal article" date="2019" name="Int. J. Syst. Evol. Microbiol.">
        <title>The Global Catalogue of Microorganisms (GCM) 10K type strain sequencing project: providing services to taxonomists for standard genome sequencing and annotation.</title>
        <authorList>
            <consortium name="The Broad Institute Genomics Platform"/>
            <consortium name="The Broad Institute Genome Sequencing Center for Infectious Disease"/>
            <person name="Wu L."/>
            <person name="Ma J."/>
        </authorList>
    </citation>
    <scope>NUCLEOTIDE SEQUENCE [LARGE SCALE GENOMIC DNA]</scope>
    <source>
        <strain evidence="3">CGMCC 4.7643</strain>
    </source>
</reference>
<dbReference type="EMBL" id="JBHUKU010000002">
    <property type="protein sequence ID" value="MFD2457414.1"/>
    <property type="molecule type" value="Genomic_DNA"/>
</dbReference>
<accession>A0ABW5GE85</accession>
<proteinExistence type="predicted"/>
<organism evidence="2 3">
    <name type="scientific">Amycolatopsis samaneae</name>
    <dbReference type="NCBI Taxonomy" id="664691"/>
    <lineage>
        <taxon>Bacteria</taxon>
        <taxon>Bacillati</taxon>
        <taxon>Actinomycetota</taxon>
        <taxon>Actinomycetes</taxon>
        <taxon>Pseudonocardiales</taxon>
        <taxon>Pseudonocardiaceae</taxon>
        <taxon>Amycolatopsis</taxon>
    </lineage>
</organism>